<evidence type="ECO:0000256" key="6">
    <source>
        <dbReference type="SAM" id="Phobius"/>
    </source>
</evidence>
<keyword evidence="8" id="KW-1185">Reference proteome</keyword>
<organism evidence="7 8">
    <name type="scientific">Termitidicoccus mucosus</name>
    <dbReference type="NCBI Taxonomy" id="1184151"/>
    <lineage>
        <taxon>Bacteria</taxon>
        <taxon>Pseudomonadati</taxon>
        <taxon>Verrucomicrobiota</taxon>
        <taxon>Opitutia</taxon>
        <taxon>Opitutales</taxon>
        <taxon>Opitutaceae</taxon>
        <taxon>Termitidicoccus</taxon>
    </lineage>
</organism>
<feature type="transmembrane region" description="Helical" evidence="6">
    <location>
        <begin position="110"/>
        <end position="138"/>
    </location>
</feature>
<dbReference type="PANTHER" id="PTHR30086">
    <property type="entry name" value="ARGININE EXPORTER PROTEIN ARGO"/>
    <property type="match status" value="1"/>
</dbReference>
<comment type="caution">
    <text evidence="7">The sequence shown here is derived from an EMBL/GenBank/DDBJ whole genome shotgun (WGS) entry which is preliminary data.</text>
</comment>
<keyword evidence="4 6" id="KW-1133">Transmembrane helix</keyword>
<dbReference type="GO" id="GO:0005886">
    <property type="term" value="C:plasma membrane"/>
    <property type="evidence" value="ECO:0007669"/>
    <property type="project" value="UniProtKB-SubCell"/>
</dbReference>
<sequence length="249" mass="26748">MATHFWHGIMVGFAICIPVGPIAALILRRTVADGRLSGFVSGLGAAMADALIGVFAALFLAALMPAIEEHRGAIQLVGGAFIISMGVFILRTPPKIRETKRPLHERNLLVACLTTCVLTLSNPITVMSATLIVASTGIGGSETTVLHSAMLVLGIFTASTSWWIFLCTCAHWLARKLGNGFIRAINLIAAILIIGFGVYLIADQISDKTTGRRLRPKRRAHPEQIIPPGEQVRLLDIVTKPETRQKPGA</sequence>
<proteinExistence type="predicted"/>
<keyword evidence="2" id="KW-1003">Cell membrane</keyword>
<gene>
    <name evidence="7" type="ORF">AW736_19060</name>
</gene>
<evidence type="ECO:0000313" key="8">
    <source>
        <dbReference type="Proteomes" id="UP000078486"/>
    </source>
</evidence>
<dbReference type="STRING" id="1184151.AW736_19060"/>
<keyword evidence="5 6" id="KW-0472">Membrane</keyword>
<reference evidence="7 8" key="1">
    <citation type="submission" date="2016-01" db="EMBL/GenBank/DDBJ databases">
        <title>High potential of lignocellulose degradation of a new Verrucomicrobia species.</title>
        <authorList>
            <person name="Wang Y."/>
            <person name="Shi Y."/>
            <person name="Qiu Z."/>
            <person name="Liu S."/>
            <person name="Yang H."/>
        </authorList>
    </citation>
    <scope>NUCLEOTIDE SEQUENCE [LARGE SCALE GENOMIC DNA]</scope>
    <source>
        <strain evidence="7 8">TSB47</strain>
    </source>
</reference>
<evidence type="ECO:0000256" key="2">
    <source>
        <dbReference type="ARBA" id="ARBA00022475"/>
    </source>
</evidence>
<evidence type="ECO:0000256" key="4">
    <source>
        <dbReference type="ARBA" id="ARBA00022989"/>
    </source>
</evidence>
<feature type="transmembrane region" description="Helical" evidence="6">
    <location>
        <begin position="150"/>
        <end position="174"/>
    </location>
</feature>
<accession>A0A178IGZ3</accession>
<comment type="subcellular location">
    <subcellularLocation>
        <location evidence="1">Cell membrane</location>
        <topology evidence="1">Multi-pass membrane protein</topology>
    </subcellularLocation>
</comment>
<protein>
    <recommendedName>
        <fullName evidence="9">Lysine transporter LysE</fullName>
    </recommendedName>
</protein>
<dbReference type="OrthoDB" id="5638726at2"/>
<dbReference type="InterPro" id="IPR001123">
    <property type="entry name" value="LeuE-type"/>
</dbReference>
<dbReference type="GO" id="GO:0015171">
    <property type="term" value="F:amino acid transmembrane transporter activity"/>
    <property type="evidence" value="ECO:0007669"/>
    <property type="project" value="TreeGrafter"/>
</dbReference>
<dbReference type="Pfam" id="PF01810">
    <property type="entry name" value="LysE"/>
    <property type="match status" value="1"/>
</dbReference>
<evidence type="ECO:0000256" key="1">
    <source>
        <dbReference type="ARBA" id="ARBA00004651"/>
    </source>
</evidence>
<dbReference type="AlphaFoldDB" id="A0A178IGZ3"/>
<evidence type="ECO:0000256" key="5">
    <source>
        <dbReference type="ARBA" id="ARBA00023136"/>
    </source>
</evidence>
<name>A0A178IGZ3_9BACT</name>
<feature type="transmembrane region" description="Helical" evidence="6">
    <location>
        <begin position="39"/>
        <end position="67"/>
    </location>
</feature>
<evidence type="ECO:0000256" key="3">
    <source>
        <dbReference type="ARBA" id="ARBA00022692"/>
    </source>
</evidence>
<evidence type="ECO:0000313" key="7">
    <source>
        <dbReference type="EMBL" id="OAM88415.1"/>
    </source>
</evidence>
<feature type="transmembrane region" description="Helical" evidence="6">
    <location>
        <begin position="6"/>
        <end position="27"/>
    </location>
</feature>
<feature type="transmembrane region" description="Helical" evidence="6">
    <location>
        <begin position="181"/>
        <end position="202"/>
    </location>
</feature>
<dbReference type="PANTHER" id="PTHR30086:SF20">
    <property type="entry name" value="ARGININE EXPORTER PROTEIN ARGO-RELATED"/>
    <property type="match status" value="1"/>
</dbReference>
<dbReference type="EMBL" id="LRRQ01000136">
    <property type="protein sequence ID" value="OAM88415.1"/>
    <property type="molecule type" value="Genomic_DNA"/>
</dbReference>
<dbReference type="Proteomes" id="UP000078486">
    <property type="component" value="Unassembled WGS sequence"/>
</dbReference>
<evidence type="ECO:0008006" key="9">
    <source>
        <dbReference type="Google" id="ProtNLM"/>
    </source>
</evidence>
<keyword evidence="3 6" id="KW-0812">Transmembrane</keyword>
<feature type="transmembrane region" description="Helical" evidence="6">
    <location>
        <begin position="73"/>
        <end position="90"/>
    </location>
</feature>